<keyword evidence="2" id="KW-1185">Reference proteome</keyword>
<evidence type="ECO:0000313" key="2">
    <source>
        <dbReference type="Proteomes" id="UP000593576"/>
    </source>
</evidence>
<accession>A0A7J9NEJ8</accession>
<organism evidence="1 2">
    <name type="scientific">Gossypium schwendimanii</name>
    <name type="common">Cotton</name>
    <dbReference type="NCBI Taxonomy" id="34291"/>
    <lineage>
        <taxon>Eukaryota</taxon>
        <taxon>Viridiplantae</taxon>
        <taxon>Streptophyta</taxon>
        <taxon>Embryophyta</taxon>
        <taxon>Tracheophyta</taxon>
        <taxon>Spermatophyta</taxon>
        <taxon>Magnoliopsida</taxon>
        <taxon>eudicotyledons</taxon>
        <taxon>Gunneridae</taxon>
        <taxon>Pentapetalae</taxon>
        <taxon>rosids</taxon>
        <taxon>malvids</taxon>
        <taxon>Malvales</taxon>
        <taxon>Malvaceae</taxon>
        <taxon>Malvoideae</taxon>
        <taxon>Gossypium</taxon>
    </lineage>
</organism>
<dbReference type="AlphaFoldDB" id="A0A7J9NEJ8"/>
<name>A0A7J9NEJ8_GOSSC</name>
<gene>
    <name evidence="1" type="ORF">Goshw_016161</name>
</gene>
<reference evidence="1 2" key="1">
    <citation type="journal article" date="2019" name="Genome Biol. Evol.">
        <title>Insights into the evolution of the New World diploid cottons (Gossypium, subgenus Houzingenia) based on genome sequencing.</title>
        <authorList>
            <person name="Grover C.E."/>
            <person name="Arick M.A. 2nd"/>
            <person name="Thrash A."/>
            <person name="Conover J.L."/>
            <person name="Sanders W.S."/>
            <person name="Peterson D.G."/>
            <person name="Frelichowski J.E."/>
            <person name="Scheffler J.A."/>
            <person name="Scheffler B.E."/>
            <person name="Wendel J.F."/>
        </authorList>
    </citation>
    <scope>NUCLEOTIDE SEQUENCE [LARGE SCALE GENOMIC DNA]</scope>
    <source>
        <strain evidence="1">1</strain>
        <tissue evidence="1">Leaf</tissue>
    </source>
</reference>
<comment type="caution">
    <text evidence="1">The sequence shown here is derived from an EMBL/GenBank/DDBJ whole genome shotgun (WGS) entry which is preliminary data.</text>
</comment>
<protein>
    <submittedName>
        <fullName evidence="1">Uncharacterized protein</fullName>
    </submittedName>
</protein>
<dbReference type="Proteomes" id="UP000593576">
    <property type="component" value="Unassembled WGS sequence"/>
</dbReference>
<evidence type="ECO:0000313" key="1">
    <source>
        <dbReference type="EMBL" id="MBA0881577.1"/>
    </source>
</evidence>
<dbReference type="EMBL" id="JABFAF010279513">
    <property type="protein sequence ID" value="MBA0881577.1"/>
    <property type="molecule type" value="Genomic_DNA"/>
</dbReference>
<proteinExistence type="predicted"/>
<sequence length="46" mass="5201">MHAGKQVRVDSLDLHSSYSHGSIVTFGRLIRFLCLEFGELLVMPHC</sequence>